<name>A0AAE4V1J0_9NOCA</name>
<evidence type="ECO:0000313" key="3">
    <source>
        <dbReference type="Proteomes" id="UP001185863"/>
    </source>
</evidence>
<gene>
    <name evidence="2" type="ORF">R4315_17350</name>
</gene>
<evidence type="ECO:0000256" key="1">
    <source>
        <dbReference type="SAM" id="MobiDB-lite"/>
    </source>
</evidence>
<dbReference type="Proteomes" id="UP001185863">
    <property type="component" value="Unassembled WGS sequence"/>
</dbReference>
<dbReference type="RefSeq" id="WP_317745360.1">
    <property type="nucleotide sequence ID" value="NZ_JAWLUP010000044.1"/>
</dbReference>
<dbReference type="EMBL" id="JAWLUP010000044">
    <property type="protein sequence ID" value="MDV7266296.1"/>
    <property type="molecule type" value="Genomic_DNA"/>
</dbReference>
<dbReference type="AlphaFoldDB" id="A0AAE4V1J0"/>
<comment type="caution">
    <text evidence="2">The sequence shown here is derived from an EMBL/GenBank/DDBJ whole genome shotgun (WGS) entry which is preliminary data.</text>
</comment>
<proteinExistence type="predicted"/>
<accession>A0AAE4V1J0</accession>
<sequence length="89" mass="9709">MTPEATSPYISEPTNCEIRSWSEIEYELLVADSDRLLAEALTPQAVVLLRWVTVGTTGSPRPLPLPSAPWTPSAAPVPEIRAKQRSPPT</sequence>
<evidence type="ECO:0000313" key="2">
    <source>
        <dbReference type="EMBL" id="MDV7266296.1"/>
    </source>
</evidence>
<protein>
    <submittedName>
        <fullName evidence="2">Uncharacterized protein</fullName>
    </submittedName>
</protein>
<organism evidence="2 3">
    <name type="scientific">Rhodococcus oxybenzonivorans</name>
    <dbReference type="NCBI Taxonomy" id="1990687"/>
    <lineage>
        <taxon>Bacteria</taxon>
        <taxon>Bacillati</taxon>
        <taxon>Actinomycetota</taxon>
        <taxon>Actinomycetes</taxon>
        <taxon>Mycobacteriales</taxon>
        <taxon>Nocardiaceae</taxon>
        <taxon>Rhodococcus</taxon>
    </lineage>
</organism>
<feature type="region of interest" description="Disordered" evidence="1">
    <location>
        <begin position="58"/>
        <end position="89"/>
    </location>
</feature>
<reference evidence="2" key="1">
    <citation type="submission" date="2023-10" db="EMBL/GenBank/DDBJ databases">
        <title>Development of a sustainable strategy for remediation of hydrocarbon-contaminated territories based on the waste exchange concept.</title>
        <authorList>
            <person name="Krivoruchko A."/>
        </authorList>
    </citation>
    <scope>NUCLEOTIDE SEQUENCE</scope>
    <source>
        <strain evidence="2">IEGM 68</strain>
    </source>
</reference>